<evidence type="ECO:0000313" key="4">
    <source>
        <dbReference type="Proteomes" id="UP001355207"/>
    </source>
</evidence>
<gene>
    <name evidence="3" type="ORF">L201_004487</name>
</gene>
<feature type="compositionally biased region" description="Polar residues" evidence="1">
    <location>
        <begin position="259"/>
        <end position="296"/>
    </location>
</feature>
<feature type="compositionally biased region" description="Low complexity" evidence="1">
    <location>
        <begin position="232"/>
        <end position="241"/>
    </location>
</feature>
<sequence length="509" mass="56037">MSNNQDPHASLANLLYTNGTAERPTDEPVDTGLMQYLDHFGPEPSDDEDDAPPMTEETARAFGLPPPRNATASDNKAVSGTASPAPPAVGGKNEGGQSSHQAPAYQQYHLTSQPDNLRQNNNNNNNGGASGGVTSAQNQNHEQTQNQDQNERRSITPSNNNNGDIPPIPSSLARLASQTISSLSLPDPNILNGQEVIEQAALLADYGDRGEMGGKRRKLPHERAGWKEMDEQQQSQNLQHQNGGPTSSNKRRRVKKNDVSPSNANTEVQQDTQLNQAASQPTATMTSDNLPTQSNVRNDNSTSNTRDSNQDKYENDIRHLTELSNSIMKQDINKTISSLSIPSEQSQSKDVSEQLDPALSATSSNQKATNESESAEQGADSKLSRAEQNKRAQQAFRRRREEHMKKLEMDSAQLSLVKRQMDQKDVYLRDLVMELESSKIEIAALRASLQFVIPHSTIFPLTEQGTLNLGEEVTVNSDTPVTEDEVLNAFELLEKQSREVAKQNRARRE</sequence>
<dbReference type="InterPro" id="IPR004827">
    <property type="entry name" value="bZIP"/>
</dbReference>
<evidence type="ECO:0000313" key="3">
    <source>
        <dbReference type="EMBL" id="WWC89563.1"/>
    </source>
</evidence>
<dbReference type="Gene3D" id="1.20.5.170">
    <property type="match status" value="1"/>
</dbReference>
<dbReference type="EMBL" id="CP144102">
    <property type="protein sequence ID" value="WWC89563.1"/>
    <property type="molecule type" value="Genomic_DNA"/>
</dbReference>
<dbReference type="SUPFAM" id="SSF57959">
    <property type="entry name" value="Leucine zipper domain"/>
    <property type="match status" value="1"/>
</dbReference>
<feature type="compositionally biased region" description="Low complexity" evidence="1">
    <location>
        <begin position="339"/>
        <end position="348"/>
    </location>
</feature>
<proteinExistence type="predicted"/>
<feature type="compositionally biased region" description="Polar residues" evidence="1">
    <location>
        <begin position="360"/>
        <end position="372"/>
    </location>
</feature>
<name>A0AAX4JYG6_9TREE</name>
<dbReference type="GO" id="GO:0003700">
    <property type="term" value="F:DNA-binding transcription factor activity"/>
    <property type="evidence" value="ECO:0007669"/>
    <property type="project" value="InterPro"/>
</dbReference>
<feature type="domain" description="BZIP" evidence="2">
    <location>
        <begin position="385"/>
        <end position="399"/>
    </location>
</feature>
<feature type="compositionally biased region" description="Polar residues" evidence="1">
    <location>
        <begin position="70"/>
        <end position="82"/>
    </location>
</feature>
<accession>A0AAX4JYG6</accession>
<dbReference type="PROSITE" id="PS00036">
    <property type="entry name" value="BZIP_BASIC"/>
    <property type="match status" value="1"/>
</dbReference>
<feature type="compositionally biased region" description="Polar residues" evidence="1">
    <location>
        <begin position="108"/>
        <end position="119"/>
    </location>
</feature>
<keyword evidence="4" id="KW-1185">Reference proteome</keyword>
<organism evidence="3 4">
    <name type="scientific">Kwoniella dendrophila CBS 6074</name>
    <dbReference type="NCBI Taxonomy" id="1295534"/>
    <lineage>
        <taxon>Eukaryota</taxon>
        <taxon>Fungi</taxon>
        <taxon>Dikarya</taxon>
        <taxon>Basidiomycota</taxon>
        <taxon>Agaricomycotina</taxon>
        <taxon>Tremellomycetes</taxon>
        <taxon>Tremellales</taxon>
        <taxon>Cryptococcaceae</taxon>
        <taxon>Kwoniella</taxon>
    </lineage>
</organism>
<protein>
    <recommendedName>
        <fullName evidence="2">BZIP domain-containing protein</fullName>
    </recommendedName>
</protein>
<feature type="region of interest" description="Disordered" evidence="1">
    <location>
        <begin position="339"/>
        <end position="399"/>
    </location>
</feature>
<reference evidence="3 4" key="1">
    <citation type="submission" date="2024-01" db="EMBL/GenBank/DDBJ databases">
        <title>Comparative genomics of Cryptococcus and Kwoniella reveals pathogenesis evolution and contrasting modes of karyotype evolution via chromosome fusion or intercentromeric recombination.</title>
        <authorList>
            <person name="Coelho M.A."/>
            <person name="David-Palma M."/>
            <person name="Shea T."/>
            <person name="Bowers K."/>
            <person name="McGinley-Smith S."/>
            <person name="Mohammad A.W."/>
            <person name="Gnirke A."/>
            <person name="Yurkov A.M."/>
            <person name="Nowrousian M."/>
            <person name="Sun S."/>
            <person name="Cuomo C.A."/>
            <person name="Heitman J."/>
        </authorList>
    </citation>
    <scope>NUCLEOTIDE SEQUENCE [LARGE SCALE GENOMIC DNA]</scope>
    <source>
        <strain evidence="3 4">CBS 6074</strain>
    </source>
</reference>
<dbReference type="Proteomes" id="UP001355207">
    <property type="component" value="Chromosome 5"/>
</dbReference>
<feature type="region of interest" description="Disordered" evidence="1">
    <location>
        <begin position="226"/>
        <end position="313"/>
    </location>
</feature>
<dbReference type="GeneID" id="91095157"/>
<dbReference type="InterPro" id="IPR046347">
    <property type="entry name" value="bZIP_sf"/>
</dbReference>
<evidence type="ECO:0000259" key="2">
    <source>
        <dbReference type="PROSITE" id="PS00036"/>
    </source>
</evidence>
<feature type="compositionally biased region" description="Low complexity" evidence="1">
    <location>
        <begin position="297"/>
        <end position="307"/>
    </location>
</feature>
<feature type="compositionally biased region" description="Polar residues" evidence="1">
    <location>
        <begin position="132"/>
        <end position="148"/>
    </location>
</feature>
<dbReference type="AlphaFoldDB" id="A0AAX4JYG6"/>
<dbReference type="RefSeq" id="XP_066076326.1">
    <property type="nucleotide sequence ID" value="XM_066220229.1"/>
</dbReference>
<evidence type="ECO:0000256" key="1">
    <source>
        <dbReference type="SAM" id="MobiDB-lite"/>
    </source>
</evidence>
<feature type="region of interest" description="Disordered" evidence="1">
    <location>
        <begin position="1"/>
        <end position="170"/>
    </location>
</feature>